<name>M4BRJ0_HYAAE</name>
<feature type="chain" id="PRO_5004048886" description="RxLR effector candidate protein" evidence="2">
    <location>
        <begin position="20"/>
        <end position="117"/>
    </location>
</feature>
<dbReference type="Proteomes" id="UP000011713">
    <property type="component" value="Unassembled WGS sequence"/>
</dbReference>
<dbReference type="InParanoid" id="M4BRJ0"/>
<dbReference type="HOGENOM" id="CLU_2089480_0_0_1"/>
<feature type="signal peptide" evidence="2">
    <location>
        <begin position="1"/>
        <end position="19"/>
    </location>
</feature>
<evidence type="ECO:0000256" key="2">
    <source>
        <dbReference type="SAM" id="SignalP"/>
    </source>
</evidence>
<evidence type="ECO:0000313" key="3">
    <source>
        <dbReference type="EnsemblProtists" id="HpaP809030"/>
    </source>
</evidence>
<reference evidence="3" key="2">
    <citation type="submission" date="2015-06" db="UniProtKB">
        <authorList>
            <consortium name="EnsemblProtists"/>
        </authorList>
    </citation>
    <scope>IDENTIFICATION</scope>
    <source>
        <strain evidence="3">Emoy2</strain>
    </source>
</reference>
<dbReference type="EnsemblProtists" id="HpaT809030">
    <property type="protein sequence ID" value="HpaP809030"/>
    <property type="gene ID" value="HpaG809030"/>
</dbReference>
<evidence type="ECO:0008006" key="5">
    <source>
        <dbReference type="Google" id="ProtNLM"/>
    </source>
</evidence>
<feature type="region of interest" description="Disordered" evidence="1">
    <location>
        <begin position="53"/>
        <end position="90"/>
    </location>
</feature>
<sequence>MHVPYQLLLVAAFAAASISTNTIDDQENLIETAPIVGSADGTGVSDVTQREEEFAIEPQPTRVPTDAPTEPSIVAPAPDNSITNPTAEDAPVEATSRASVVAPTAFAFVSAVVYCML</sequence>
<evidence type="ECO:0000256" key="1">
    <source>
        <dbReference type="SAM" id="MobiDB-lite"/>
    </source>
</evidence>
<accession>M4BRJ0</accession>
<dbReference type="VEuPathDB" id="FungiDB:HpaG809030"/>
<dbReference type="eggNOG" id="ENOG502SZ67">
    <property type="taxonomic scope" value="Eukaryota"/>
</dbReference>
<dbReference type="AlphaFoldDB" id="M4BRJ0"/>
<evidence type="ECO:0000313" key="4">
    <source>
        <dbReference type="Proteomes" id="UP000011713"/>
    </source>
</evidence>
<protein>
    <recommendedName>
        <fullName evidence="5">RxLR effector candidate protein</fullName>
    </recommendedName>
</protein>
<reference evidence="4" key="1">
    <citation type="journal article" date="2010" name="Science">
        <title>Signatures of adaptation to obligate biotrophy in the Hyaloperonospora arabidopsidis genome.</title>
        <authorList>
            <person name="Baxter L."/>
            <person name="Tripathy S."/>
            <person name="Ishaque N."/>
            <person name="Boot N."/>
            <person name="Cabral A."/>
            <person name="Kemen E."/>
            <person name="Thines M."/>
            <person name="Ah-Fong A."/>
            <person name="Anderson R."/>
            <person name="Badejoko W."/>
            <person name="Bittner-Eddy P."/>
            <person name="Boore J.L."/>
            <person name="Chibucos M.C."/>
            <person name="Coates M."/>
            <person name="Dehal P."/>
            <person name="Delehaunty K."/>
            <person name="Dong S."/>
            <person name="Downton P."/>
            <person name="Dumas B."/>
            <person name="Fabro G."/>
            <person name="Fronick C."/>
            <person name="Fuerstenberg S.I."/>
            <person name="Fulton L."/>
            <person name="Gaulin E."/>
            <person name="Govers F."/>
            <person name="Hughes L."/>
            <person name="Humphray S."/>
            <person name="Jiang R.H."/>
            <person name="Judelson H."/>
            <person name="Kamoun S."/>
            <person name="Kyung K."/>
            <person name="Meijer H."/>
            <person name="Minx P."/>
            <person name="Morris P."/>
            <person name="Nelson J."/>
            <person name="Phuntumart V."/>
            <person name="Qutob D."/>
            <person name="Rehmany A."/>
            <person name="Rougon-Cardoso A."/>
            <person name="Ryden P."/>
            <person name="Torto-Alalibo T."/>
            <person name="Studholme D."/>
            <person name="Wang Y."/>
            <person name="Win J."/>
            <person name="Wood J."/>
            <person name="Clifton S.W."/>
            <person name="Rogers J."/>
            <person name="Van den Ackerveken G."/>
            <person name="Jones J.D."/>
            <person name="McDowell J.M."/>
            <person name="Beynon J."/>
            <person name="Tyler B.M."/>
        </authorList>
    </citation>
    <scope>NUCLEOTIDE SEQUENCE [LARGE SCALE GENOMIC DNA]</scope>
    <source>
        <strain evidence="4">Emoy2</strain>
    </source>
</reference>
<organism evidence="3 4">
    <name type="scientific">Hyaloperonospora arabidopsidis (strain Emoy2)</name>
    <name type="common">Downy mildew agent</name>
    <name type="synonym">Peronospora arabidopsidis</name>
    <dbReference type="NCBI Taxonomy" id="559515"/>
    <lineage>
        <taxon>Eukaryota</taxon>
        <taxon>Sar</taxon>
        <taxon>Stramenopiles</taxon>
        <taxon>Oomycota</taxon>
        <taxon>Peronosporomycetes</taxon>
        <taxon>Peronosporales</taxon>
        <taxon>Peronosporaceae</taxon>
        <taxon>Hyaloperonospora</taxon>
    </lineage>
</organism>
<keyword evidence="2" id="KW-0732">Signal</keyword>
<dbReference type="EMBL" id="JH598649">
    <property type="status" value="NOT_ANNOTATED_CDS"/>
    <property type="molecule type" value="Genomic_DNA"/>
</dbReference>
<keyword evidence="4" id="KW-1185">Reference proteome</keyword>
<proteinExistence type="predicted"/>